<dbReference type="FunFam" id="1.25.40.420:FF:000001">
    <property type="entry name" value="Kelch-like family member 12"/>
    <property type="match status" value="1"/>
</dbReference>
<keyword evidence="1" id="KW-0880">Kelch repeat</keyword>
<proteinExistence type="predicted"/>
<dbReference type="Pfam" id="PF00651">
    <property type="entry name" value="BTB"/>
    <property type="match status" value="1"/>
</dbReference>
<dbReference type="OMA" id="RADCWIN"/>
<reference evidence="4" key="2">
    <citation type="submission" date="2025-08" db="UniProtKB">
        <authorList>
            <consortium name="Ensembl"/>
        </authorList>
    </citation>
    <scope>IDENTIFICATION</scope>
</reference>
<evidence type="ECO:0000256" key="2">
    <source>
        <dbReference type="ARBA" id="ARBA00022737"/>
    </source>
</evidence>
<dbReference type="AlphaFoldDB" id="A0A671V5G7"/>
<dbReference type="Gene3D" id="3.30.710.10">
    <property type="entry name" value="Potassium Channel Kv1.1, Chain A"/>
    <property type="match status" value="1"/>
</dbReference>
<dbReference type="SUPFAM" id="SSF54695">
    <property type="entry name" value="POZ domain"/>
    <property type="match status" value="1"/>
</dbReference>
<dbReference type="SMART" id="SM00225">
    <property type="entry name" value="BTB"/>
    <property type="match status" value="1"/>
</dbReference>
<dbReference type="GeneTree" id="ENSGT00940000154664"/>
<dbReference type="InParanoid" id="A0A671V5G7"/>
<dbReference type="SUPFAM" id="SSF117281">
    <property type="entry name" value="Kelch motif"/>
    <property type="match status" value="1"/>
</dbReference>
<protein>
    <submittedName>
        <fullName evidence="4">Kelch like family member 10</fullName>
    </submittedName>
</protein>
<dbReference type="InterPro" id="IPR006652">
    <property type="entry name" value="Kelch_1"/>
</dbReference>
<dbReference type="OrthoDB" id="191037at2759"/>
<evidence type="ECO:0000313" key="4">
    <source>
        <dbReference type="Ensembl" id="ENSSAUP00010020135.1"/>
    </source>
</evidence>
<dbReference type="InterPro" id="IPR017096">
    <property type="entry name" value="BTB-kelch_protein"/>
</dbReference>
<evidence type="ECO:0000259" key="3">
    <source>
        <dbReference type="PROSITE" id="PS50097"/>
    </source>
</evidence>
<dbReference type="CDD" id="cd18450">
    <property type="entry name" value="BACK_KLHL10"/>
    <property type="match status" value="1"/>
</dbReference>
<dbReference type="Pfam" id="PF24681">
    <property type="entry name" value="Kelch_KLHDC2_KLHL20_DRC7"/>
    <property type="match status" value="1"/>
</dbReference>
<dbReference type="PROSITE" id="PS50097">
    <property type="entry name" value="BTB"/>
    <property type="match status" value="1"/>
</dbReference>
<dbReference type="Ensembl" id="ENSSAUT00010021288.1">
    <property type="protein sequence ID" value="ENSSAUP00010020135.1"/>
    <property type="gene ID" value="ENSSAUG00010009006.1"/>
</dbReference>
<keyword evidence="2" id="KW-0677">Repeat</keyword>
<dbReference type="InterPro" id="IPR011333">
    <property type="entry name" value="SKP1/BTB/POZ_sf"/>
</dbReference>
<gene>
    <name evidence="4" type="primary">KLHL10</name>
</gene>
<dbReference type="InterPro" id="IPR015915">
    <property type="entry name" value="Kelch-typ_b-propeller"/>
</dbReference>
<dbReference type="PANTHER" id="PTHR24412">
    <property type="entry name" value="KELCH PROTEIN"/>
    <property type="match status" value="1"/>
</dbReference>
<dbReference type="InterPro" id="IPR000210">
    <property type="entry name" value="BTB/POZ_dom"/>
</dbReference>
<evidence type="ECO:0000313" key="5">
    <source>
        <dbReference type="Proteomes" id="UP000472265"/>
    </source>
</evidence>
<reference evidence="4" key="1">
    <citation type="submission" date="2021-04" db="EMBL/GenBank/DDBJ databases">
        <authorList>
            <consortium name="Wellcome Sanger Institute Data Sharing"/>
        </authorList>
    </citation>
    <scope>NUCLEOTIDE SEQUENCE [LARGE SCALE GENOMIC DNA]</scope>
</reference>
<dbReference type="Pfam" id="PF07707">
    <property type="entry name" value="BACK"/>
    <property type="match status" value="1"/>
</dbReference>
<dbReference type="SMART" id="SM00875">
    <property type="entry name" value="BACK"/>
    <property type="match status" value="1"/>
</dbReference>
<keyword evidence="5" id="KW-1185">Reference proteome</keyword>
<dbReference type="InterPro" id="IPR011705">
    <property type="entry name" value="BACK"/>
</dbReference>
<evidence type="ECO:0000256" key="1">
    <source>
        <dbReference type="ARBA" id="ARBA00022441"/>
    </source>
</evidence>
<dbReference type="Pfam" id="PF01344">
    <property type="entry name" value="Kelch_1"/>
    <property type="match status" value="2"/>
</dbReference>
<sequence>MSDRGASSDQPGPVFNDLRLEGHFCDAVIKVEDVEFPIHKIILCQCSLYFRALFIRWSGPDKTVYNIPGLSPDMMQIIIKFAYTGSLSVTEDNVQELLLAADQFNIKDIVRACCDFLGEQLCPENCIGIWQFTFCSCFELQRKAYQFILDHFEEVVSSEEFQDLTVQELTDILERDDLNVSEETTVCEAILRWIAHRPEERQAHLLVLLSKVRLALMSQDHLGTTVISNELVKSNAECFQMVKEIMDNKDRLTLPAVFMRDPVARPRMPNTILLAIGGWSRAGPINSIEAYNIRADLWINLTNNQEPLHAYHGAAFLDGYVYCVGGYGSEEHLNSVRRLDLSTHTWQEVAPMHFRRCYVCTTVLDGRIYAMGGYNGYVRLRTAECYRPDTNQWSAIAPMHEGRSDASCTTFNNKIYICGGFTGNECLETCEYYSPETNQWTVIAPMNSQRSGVGVVACADRIFAVGGFDGSARLRSAEAYNPHTNTWHEVSSMSTTRSNFGIAVIEDLLFVVGGFNGFTTSNNVEYYNVMTDEWSEACGMEIYRSGVSCCVLRGLPNMAEYILSRDARPDSEVELLEEEST</sequence>
<reference evidence="4" key="3">
    <citation type="submission" date="2025-09" db="UniProtKB">
        <authorList>
            <consortium name="Ensembl"/>
        </authorList>
    </citation>
    <scope>IDENTIFICATION</scope>
</reference>
<accession>A0A671V5G7</accession>
<name>A0A671V5G7_SPAAU</name>
<dbReference type="SMART" id="SM00612">
    <property type="entry name" value="Kelch"/>
    <property type="match status" value="6"/>
</dbReference>
<organism evidence="4 5">
    <name type="scientific">Sparus aurata</name>
    <name type="common">Gilthead sea bream</name>
    <dbReference type="NCBI Taxonomy" id="8175"/>
    <lineage>
        <taxon>Eukaryota</taxon>
        <taxon>Metazoa</taxon>
        <taxon>Chordata</taxon>
        <taxon>Craniata</taxon>
        <taxon>Vertebrata</taxon>
        <taxon>Euteleostomi</taxon>
        <taxon>Actinopterygii</taxon>
        <taxon>Neopterygii</taxon>
        <taxon>Teleostei</taxon>
        <taxon>Neoteleostei</taxon>
        <taxon>Acanthomorphata</taxon>
        <taxon>Eupercaria</taxon>
        <taxon>Spariformes</taxon>
        <taxon>Sparidae</taxon>
        <taxon>Sparus</taxon>
    </lineage>
</organism>
<dbReference type="PRINTS" id="PR00501">
    <property type="entry name" value="KELCHREPEAT"/>
</dbReference>
<dbReference type="Proteomes" id="UP000472265">
    <property type="component" value="Chromosome 8"/>
</dbReference>
<dbReference type="PIRSF" id="PIRSF037037">
    <property type="entry name" value="Kelch-like_protein_gigaxonin"/>
    <property type="match status" value="1"/>
</dbReference>
<feature type="domain" description="BTB" evidence="3">
    <location>
        <begin position="25"/>
        <end position="91"/>
    </location>
</feature>
<dbReference type="Gene3D" id="2.120.10.80">
    <property type="entry name" value="Kelch-type beta propeller"/>
    <property type="match status" value="1"/>
</dbReference>
<dbReference type="Gene3D" id="1.25.40.420">
    <property type="match status" value="1"/>
</dbReference>
<dbReference type="PANTHER" id="PTHR24412:SF172">
    <property type="entry name" value="KELCH-LIKE PROTEIN 10"/>
    <property type="match status" value="1"/>
</dbReference>